<dbReference type="NCBIfam" id="TIGR01129">
    <property type="entry name" value="secD"/>
    <property type="match status" value="1"/>
</dbReference>
<evidence type="ECO:0000256" key="9">
    <source>
        <dbReference type="SAM" id="Phobius"/>
    </source>
</evidence>
<dbReference type="GO" id="GO:0005886">
    <property type="term" value="C:plasma membrane"/>
    <property type="evidence" value="ECO:0007669"/>
    <property type="project" value="UniProtKB-SubCell"/>
</dbReference>
<dbReference type="PANTHER" id="PTHR30081:SF1">
    <property type="entry name" value="PROTEIN TRANSLOCASE SUBUNIT SECD"/>
    <property type="match status" value="1"/>
</dbReference>
<feature type="transmembrane region" description="Helical" evidence="9">
    <location>
        <begin position="580"/>
        <end position="603"/>
    </location>
</feature>
<reference evidence="14" key="1">
    <citation type="submission" date="2018-05" db="EMBL/GenBank/DDBJ databases">
        <authorList>
            <person name="Lanie J.A."/>
            <person name="Ng W.-L."/>
            <person name="Kazmierczak K.M."/>
            <person name="Andrzejewski T.M."/>
            <person name="Davidsen T.M."/>
            <person name="Wayne K.J."/>
            <person name="Tettelin H."/>
            <person name="Glass J.I."/>
            <person name="Rusch D."/>
            <person name="Podicherti R."/>
            <person name="Tsui H.-C.T."/>
            <person name="Winkler M.E."/>
        </authorList>
    </citation>
    <scope>NUCLEOTIDE SEQUENCE</scope>
</reference>
<dbReference type="InterPro" id="IPR005791">
    <property type="entry name" value="SecD"/>
</dbReference>
<dbReference type="EMBL" id="UINC01001005">
    <property type="protein sequence ID" value="SUZ67171.1"/>
    <property type="molecule type" value="Genomic_DNA"/>
</dbReference>
<evidence type="ECO:0000259" key="10">
    <source>
        <dbReference type="Pfam" id="PF02355"/>
    </source>
</evidence>
<evidence type="ECO:0000256" key="1">
    <source>
        <dbReference type="ARBA" id="ARBA00004651"/>
    </source>
</evidence>
<dbReference type="InterPro" id="IPR001036">
    <property type="entry name" value="Acrflvin-R"/>
</dbReference>
<dbReference type="PANTHER" id="PTHR30081">
    <property type="entry name" value="PROTEIN-EXPORT MEMBRANE PROTEIN SEC"/>
    <property type="match status" value="1"/>
</dbReference>
<keyword evidence="8 9" id="KW-0472">Membrane</keyword>
<evidence type="ECO:0000313" key="14">
    <source>
        <dbReference type="EMBL" id="SUZ67171.1"/>
    </source>
</evidence>
<dbReference type="Gene3D" id="3.30.1360.200">
    <property type="match status" value="1"/>
</dbReference>
<dbReference type="Gene3D" id="1.20.1640.10">
    <property type="entry name" value="Multidrug efflux transporter AcrB transmembrane domain"/>
    <property type="match status" value="1"/>
</dbReference>
<feature type="transmembrane region" description="Helical" evidence="9">
    <location>
        <begin position="477"/>
        <end position="496"/>
    </location>
</feature>
<feature type="domain" description="SecDF P1 head subdomain" evidence="13">
    <location>
        <begin position="303"/>
        <end position="429"/>
    </location>
</feature>
<evidence type="ECO:0000256" key="2">
    <source>
        <dbReference type="ARBA" id="ARBA00022448"/>
    </source>
</evidence>
<feature type="transmembrane region" description="Helical" evidence="9">
    <location>
        <begin position="450"/>
        <end position="470"/>
    </location>
</feature>
<keyword evidence="6 9" id="KW-1133">Transmembrane helix</keyword>
<accession>A0A381PJI2</accession>
<dbReference type="FunFam" id="1.20.1640.10:FF:000004">
    <property type="entry name" value="Protein translocase subunit SecD"/>
    <property type="match status" value="1"/>
</dbReference>
<keyword evidence="2" id="KW-0813">Transport</keyword>
<dbReference type="InterPro" id="IPR048634">
    <property type="entry name" value="SecD_SecF_C"/>
</dbReference>
<dbReference type="Pfam" id="PF22599">
    <property type="entry name" value="SecDF_P1_head"/>
    <property type="match status" value="1"/>
</dbReference>
<organism evidence="14">
    <name type="scientific">marine metagenome</name>
    <dbReference type="NCBI Taxonomy" id="408172"/>
    <lineage>
        <taxon>unclassified sequences</taxon>
        <taxon>metagenomes</taxon>
        <taxon>ecological metagenomes</taxon>
    </lineage>
</organism>
<dbReference type="SUPFAM" id="SSF82866">
    <property type="entry name" value="Multidrug efflux transporter AcrB transmembrane domain"/>
    <property type="match status" value="1"/>
</dbReference>
<protein>
    <submittedName>
        <fullName evidence="14">Uncharacterized protein</fullName>
    </submittedName>
</protein>
<dbReference type="InterPro" id="IPR022646">
    <property type="entry name" value="SecD/SecF_CS"/>
</dbReference>
<dbReference type="NCBIfam" id="TIGR00916">
    <property type="entry name" value="2A0604s01"/>
    <property type="match status" value="1"/>
</dbReference>
<keyword evidence="5" id="KW-0653">Protein transport</keyword>
<dbReference type="Gene3D" id="3.30.70.3400">
    <property type="match status" value="2"/>
</dbReference>
<dbReference type="InterPro" id="IPR048631">
    <property type="entry name" value="SecD_1st"/>
</dbReference>
<dbReference type="InterPro" id="IPR022813">
    <property type="entry name" value="SecD/SecF_arch_bac"/>
</dbReference>
<evidence type="ECO:0000259" key="13">
    <source>
        <dbReference type="Pfam" id="PF22599"/>
    </source>
</evidence>
<keyword evidence="4 9" id="KW-0812">Transmembrane</keyword>
<dbReference type="GO" id="GO:0006886">
    <property type="term" value="P:intracellular protein transport"/>
    <property type="evidence" value="ECO:0007669"/>
    <property type="project" value="InterPro"/>
</dbReference>
<evidence type="ECO:0000256" key="4">
    <source>
        <dbReference type="ARBA" id="ARBA00022692"/>
    </source>
</evidence>
<dbReference type="Pfam" id="PF02355">
    <property type="entry name" value="SecD_SecF_C"/>
    <property type="match status" value="1"/>
</dbReference>
<dbReference type="AlphaFoldDB" id="A0A381PJI2"/>
<dbReference type="InterPro" id="IPR027398">
    <property type="entry name" value="SecD-TM"/>
</dbReference>
<dbReference type="Pfam" id="PF21760">
    <property type="entry name" value="SecD_1st"/>
    <property type="match status" value="1"/>
</dbReference>
<evidence type="ECO:0000259" key="12">
    <source>
        <dbReference type="Pfam" id="PF21760"/>
    </source>
</evidence>
<evidence type="ECO:0000259" key="11">
    <source>
        <dbReference type="Pfam" id="PF13721"/>
    </source>
</evidence>
<dbReference type="InterPro" id="IPR055344">
    <property type="entry name" value="SecD_SecF_C_bact"/>
</dbReference>
<evidence type="ECO:0000256" key="7">
    <source>
        <dbReference type="ARBA" id="ARBA00023010"/>
    </source>
</evidence>
<feature type="domain" description="Protein translocase subunit SecDF P1" evidence="12">
    <location>
        <begin position="230"/>
        <end position="287"/>
    </location>
</feature>
<evidence type="ECO:0000256" key="6">
    <source>
        <dbReference type="ARBA" id="ARBA00022989"/>
    </source>
</evidence>
<sequence>MLNRYPLWKNILILLVVLWGLLYSVPNLYPDNEALQITNESLNLNSADVEVITTALEAAQVEFFGEEISDTDILLRFDSVEDQLRAKTAIEDALTDDYIVALNLAPTTPGWMQAIRAGKMNLGLDLQGGVHFLMEVDMDAAQERRMNDDLGNVRTILREERIRTRGINLISNSHLEVRFADEAARSQARSELIDNFPELQFQNRESEGTFILDMRMTADTTLQVQRDTLQANRTTLLERVDALGVAEPTVQQQGSNRIVIELPGVQDPAQAIRILQRIATLEFHLEADIGAPSLSYEAYEYEGLLVNVDNDVILQGDRVSNVRSTLDQNGLPQVQISLDAQGGTQINRVTRDNVGRMMDILLIETKSRTNAYLNEEGEETEEIEFYEDKRLISHATIRTALPRTFVITGLTAREANDLSLLIRSGSLAAPMTIVEQSVIGPTMGRENLEAGLRGVQVAAALVVIFMLFYYRLFGLAANVALIMNILLIFAVLSSVLPATLTLPGIVGIVLTVGMAVDANVLIFTRIREELGNGMPPQQAIDAGYNRAFTTILDANLTTFLVAAVLFTIGTGPVKGFSVTLMIGIMTSMFTAIVGTRALINLIYGGRSVQKLSIGYYRSNNKISGIQTT</sequence>
<feature type="domain" description="Protein export membrane protein SecD/SecF C-terminal" evidence="10">
    <location>
        <begin position="431"/>
        <end position="593"/>
    </location>
</feature>
<dbReference type="HAMAP" id="MF_01463_B">
    <property type="entry name" value="SecD_B"/>
    <property type="match status" value="1"/>
</dbReference>
<dbReference type="GO" id="GO:0015450">
    <property type="term" value="F:protein-transporting ATPase activity"/>
    <property type="evidence" value="ECO:0007669"/>
    <property type="project" value="InterPro"/>
</dbReference>
<feature type="transmembrane region" description="Helical" evidence="9">
    <location>
        <begin position="502"/>
        <end position="526"/>
    </location>
</feature>
<feature type="transmembrane region" description="Helical" evidence="9">
    <location>
        <begin position="547"/>
        <end position="568"/>
    </location>
</feature>
<name>A0A381PJI2_9ZZZZ</name>
<evidence type="ECO:0000256" key="5">
    <source>
        <dbReference type="ARBA" id="ARBA00022927"/>
    </source>
</evidence>
<evidence type="ECO:0000256" key="3">
    <source>
        <dbReference type="ARBA" id="ARBA00022475"/>
    </source>
</evidence>
<feature type="domain" description="SecD export protein N-terminal TM" evidence="11">
    <location>
        <begin position="2"/>
        <end position="102"/>
    </location>
</feature>
<proteinExistence type="inferred from homology"/>
<gene>
    <name evidence="14" type="ORF">METZ01_LOCUS20025</name>
</gene>
<keyword evidence="7" id="KW-0811">Translocation</keyword>
<evidence type="ECO:0000256" key="8">
    <source>
        <dbReference type="ARBA" id="ARBA00023136"/>
    </source>
</evidence>
<dbReference type="Pfam" id="PF13721">
    <property type="entry name" value="SecD-TM1"/>
    <property type="match status" value="1"/>
</dbReference>
<dbReference type="InterPro" id="IPR054384">
    <property type="entry name" value="SecDF_P1_head"/>
</dbReference>
<keyword evidence="3" id="KW-1003">Cell membrane</keyword>
<comment type="subcellular location">
    <subcellularLocation>
        <location evidence="1">Cell membrane</location>
        <topology evidence="1">Multi-pass membrane protein</topology>
    </subcellularLocation>
</comment>
<dbReference type="PRINTS" id="PR00702">
    <property type="entry name" value="ACRIFLAVINRP"/>
</dbReference>
<dbReference type="Pfam" id="PF07549">
    <property type="entry name" value="Sec_GG"/>
    <property type="match status" value="1"/>
</dbReference>